<proteinExistence type="predicted"/>
<reference evidence="1" key="1">
    <citation type="journal article" date="2004" name="Nature">
        <title>Genome duplication in the teleost fish Tetraodon nigroviridis reveals the early vertebrate proto-karyotype.</title>
        <authorList>
            <person name="Jaillon O."/>
            <person name="Aury J.-M."/>
            <person name="Brunet F."/>
            <person name="Petit J.-L."/>
            <person name="Stange-Thomann N."/>
            <person name="Mauceli E."/>
            <person name="Bouneau L."/>
            <person name="Fischer C."/>
            <person name="Ozouf-Costaz C."/>
            <person name="Bernot A."/>
            <person name="Nicaud S."/>
            <person name="Jaffe D."/>
            <person name="Fisher S."/>
            <person name="Lutfalla G."/>
            <person name="Dossat C."/>
            <person name="Segurens B."/>
            <person name="Dasilva C."/>
            <person name="Salanoubat M."/>
            <person name="Levy M."/>
            <person name="Boudet N."/>
            <person name="Castellano S."/>
            <person name="Anthouard V."/>
            <person name="Jubin C."/>
            <person name="Castelli V."/>
            <person name="Katinka M."/>
            <person name="Vacherie B."/>
            <person name="Biemont C."/>
            <person name="Skalli Z."/>
            <person name="Cattolico L."/>
            <person name="Poulain J."/>
            <person name="De Berardinis V."/>
            <person name="Cruaud C."/>
            <person name="Duprat S."/>
            <person name="Brottier P."/>
            <person name="Coutanceau J.-P."/>
            <person name="Gouzy J."/>
            <person name="Parra G."/>
            <person name="Lardier G."/>
            <person name="Chapple C."/>
            <person name="McKernan K.J."/>
            <person name="McEwan P."/>
            <person name="Bosak S."/>
            <person name="Kellis M."/>
            <person name="Volff J.-N."/>
            <person name="Guigo R."/>
            <person name="Zody M.C."/>
            <person name="Mesirov J."/>
            <person name="Lindblad-Toh K."/>
            <person name="Birren B."/>
            <person name="Nusbaum C."/>
            <person name="Kahn D."/>
            <person name="Robinson-Rechavi M."/>
            <person name="Laudet V."/>
            <person name="Schachter V."/>
            <person name="Quetier F."/>
            <person name="Saurin W."/>
            <person name="Scarpelli C."/>
            <person name="Wincker P."/>
            <person name="Lander E.S."/>
            <person name="Weissenbach J."/>
            <person name="Roest Crollius H."/>
        </authorList>
    </citation>
    <scope>NUCLEOTIDE SEQUENCE [LARGE SCALE GENOMIC DNA]</scope>
</reference>
<feature type="non-terminal residue" evidence="1">
    <location>
        <position position="1"/>
    </location>
</feature>
<sequence length="51" mass="5566">DMDISVLSKYISEQKRVYPAVEGRITFRGSSSPTAHSLSLLLLALCLSLVV</sequence>
<organism evidence="1">
    <name type="scientific">Tetraodon nigroviridis</name>
    <name type="common">Spotted green pufferfish</name>
    <name type="synonym">Chelonodon nigroviridis</name>
    <dbReference type="NCBI Taxonomy" id="99883"/>
    <lineage>
        <taxon>Eukaryota</taxon>
        <taxon>Metazoa</taxon>
        <taxon>Chordata</taxon>
        <taxon>Craniata</taxon>
        <taxon>Vertebrata</taxon>
        <taxon>Euteleostomi</taxon>
        <taxon>Actinopterygii</taxon>
        <taxon>Neopterygii</taxon>
        <taxon>Teleostei</taxon>
        <taxon>Neoteleostei</taxon>
        <taxon>Acanthomorphata</taxon>
        <taxon>Eupercaria</taxon>
        <taxon>Tetraodontiformes</taxon>
        <taxon>Tetradontoidea</taxon>
        <taxon>Tetraodontidae</taxon>
        <taxon>Tetraodon</taxon>
    </lineage>
</organism>
<comment type="caution">
    <text evidence="1">The sequence shown here is derived from an EMBL/GenBank/DDBJ whole genome shotgun (WGS) entry which is preliminary data.</text>
</comment>
<dbReference type="KEGG" id="tng:GSTEN00003220G001"/>
<reference evidence="1" key="2">
    <citation type="submission" date="2004-02" db="EMBL/GenBank/DDBJ databases">
        <authorList>
            <consortium name="Genoscope"/>
            <consortium name="Whitehead Institute Centre for Genome Research"/>
        </authorList>
    </citation>
    <scope>NUCLEOTIDE SEQUENCE</scope>
</reference>
<accession>Q4TCN5</accession>
<dbReference type="AlphaFoldDB" id="Q4TCN5"/>
<name>Q4TCN5_TETNG</name>
<protein>
    <submittedName>
        <fullName evidence="1">(spotted green pufferfish) hypothetical protein</fullName>
    </submittedName>
</protein>
<evidence type="ECO:0000313" key="1">
    <source>
        <dbReference type="EMBL" id="CAF89347.1"/>
    </source>
</evidence>
<gene>
    <name evidence="1" type="ORF">GSTENG00003220001</name>
</gene>
<dbReference type="EMBL" id="CAAE01006791">
    <property type="protein sequence ID" value="CAF89347.1"/>
    <property type="molecule type" value="Genomic_DNA"/>
</dbReference>